<name>A0A427AVU7_ENSVE</name>
<proteinExistence type="predicted"/>
<accession>A0A427AVU7</accession>
<reference evidence="1 2" key="1">
    <citation type="journal article" date="2014" name="Agronomy (Basel)">
        <title>A Draft Genome Sequence for Ensete ventricosum, the Drought-Tolerant Tree Against Hunger.</title>
        <authorList>
            <person name="Harrison J."/>
            <person name="Moore K.A."/>
            <person name="Paszkiewicz K."/>
            <person name="Jones T."/>
            <person name="Grant M."/>
            <person name="Ambacheew D."/>
            <person name="Muzemil S."/>
            <person name="Studholme D.J."/>
        </authorList>
    </citation>
    <scope>NUCLEOTIDE SEQUENCE [LARGE SCALE GENOMIC DNA]</scope>
</reference>
<dbReference type="EMBL" id="AMZH03001171">
    <property type="protein sequence ID" value="RRT80335.1"/>
    <property type="molecule type" value="Genomic_DNA"/>
</dbReference>
<evidence type="ECO:0000313" key="1">
    <source>
        <dbReference type="EMBL" id="RRT80335.1"/>
    </source>
</evidence>
<comment type="caution">
    <text evidence="1">The sequence shown here is derived from an EMBL/GenBank/DDBJ whole genome shotgun (WGS) entry which is preliminary data.</text>
</comment>
<sequence>MPGVGPSEVIVKREIHKQLPRLQRRSAAAADVLRRTMTRMRRVVVALGIANPVNRGWVRRRRFLLLWPERSGGKDLLLWWEKALDVPTGDRPH</sequence>
<gene>
    <name evidence="1" type="ORF">B296_00011286</name>
</gene>
<organism evidence="1 2">
    <name type="scientific">Ensete ventricosum</name>
    <name type="common">Abyssinian banana</name>
    <name type="synonym">Musa ensete</name>
    <dbReference type="NCBI Taxonomy" id="4639"/>
    <lineage>
        <taxon>Eukaryota</taxon>
        <taxon>Viridiplantae</taxon>
        <taxon>Streptophyta</taxon>
        <taxon>Embryophyta</taxon>
        <taxon>Tracheophyta</taxon>
        <taxon>Spermatophyta</taxon>
        <taxon>Magnoliopsida</taxon>
        <taxon>Liliopsida</taxon>
        <taxon>Zingiberales</taxon>
        <taxon>Musaceae</taxon>
        <taxon>Ensete</taxon>
    </lineage>
</organism>
<protein>
    <submittedName>
        <fullName evidence="1">Uncharacterized protein</fullName>
    </submittedName>
</protein>
<evidence type="ECO:0000313" key="2">
    <source>
        <dbReference type="Proteomes" id="UP000287651"/>
    </source>
</evidence>
<dbReference type="Proteomes" id="UP000287651">
    <property type="component" value="Unassembled WGS sequence"/>
</dbReference>
<dbReference type="AlphaFoldDB" id="A0A427AVU7"/>